<proteinExistence type="predicted"/>
<dbReference type="GO" id="GO:0006820">
    <property type="term" value="P:monoatomic anion transport"/>
    <property type="evidence" value="ECO:0007669"/>
    <property type="project" value="TreeGrafter"/>
</dbReference>
<evidence type="ECO:0000256" key="3">
    <source>
        <dbReference type="ARBA" id="ARBA00022989"/>
    </source>
</evidence>
<evidence type="ECO:0000259" key="6">
    <source>
        <dbReference type="PROSITE" id="PS50850"/>
    </source>
</evidence>
<gene>
    <name evidence="7" type="primary">Picot_55</name>
    <name evidence="7" type="ORF">TNIN_418501</name>
</gene>
<evidence type="ECO:0000313" key="7">
    <source>
        <dbReference type="EMBL" id="GFY44210.1"/>
    </source>
</evidence>
<dbReference type="PROSITE" id="PS50850">
    <property type="entry name" value="MFS"/>
    <property type="match status" value="1"/>
</dbReference>
<evidence type="ECO:0000256" key="1">
    <source>
        <dbReference type="ARBA" id="ARBA00004141"/>
    </source>
</evidence>
<protein>
    <submittedName>
        <fullName evidence="7">Inorganic phosphate cotransporter</fullName>
    </submittedName>
</protein>
<name>A0A8X6WZP0_9ARAC</name>
<dbReference type="EMBL" id="BMAV01004101">
    <property type="protein sequence ID" value="GFY44210.1"/>
    <property type="molecule type" value="Genomic_DNA"/>
</dbReference>
<evidence type="ECO:0000256" key="2">
    <source>
        <dbReference type="ARBA" id="ARBA00022692"/>
    </source>
</evidence>
<feature type="transmembrane region" description="Helical" evidence="5">
    <location>
        <begin position="117"/>
        <end position="135"/>
    </location>
</feature>
<dbReference type="GO" id="GO:0022857">
    <property type="term" value="F:transmembrane transporter activity"/>
    <property type="evidence" value="ECO:0007669"/>
    <property type="project" value="InterPro"/>
</dbReference>
<keyword evidence="8" id="KW-1185">Reference proteome</keyword>
<evidence type="ECO:0000256" key="4">
    <source>
        <dbReference type="ARBA" id="ARBA00023136"/>
    </source>
</evidence>
<dbReference type="Proteomes" id="UP000886998">
    <property type="component" value="Unassembled WGS sequence"/>
</dbReference>
<dbReference type="PANTHER" id="PTHR11662:SF399">
    <property type="entry name" value="FI19708P1-RELATED"/>
    <property type="match status" value="1"/>
</dbReference>
<keyword evidence="3 5" id="KW-1133">Transmembrane helix</keyword>
<organism evidence="7 8">
    <name type="scientific">Trichonephila inaurata madagascariensis</name>
    <dbReference type="NCBI Taxonomy" id="2747483"/>
    <lineage>
        <taxon>Eukaryota</taxon>
        <taxon>Metazoa</taxon>
        <taxon>Ecdysozoa</taxon>
        <taxon>Arthropoda</taxon>
        <taxon>Chelicerata</taxon>
        <taxon>Arachnida</taxon>
        <taxon>Araneae</taxon>
        <taxon>Araneomorphae</taxon>
        <taxon>Entelegynae</taxon>
        <taxon>Araneoidea</taxon>
        <taxon>Nephilidae</taxon>
        <taxon>Trichonephila</taxon>
        <taxon>Trichonephila inaurata</taxon>
    </lineage>
</organism>
<dbReference type="InterPro" id="IPR011701">
    <property type="entry name" value="MFS"/>
</dbReference>
<keyword evidence="4 5" id="KW-0472">Membrane</keyword>
<dbReference type="Gene3D" id="1.20.1250.20">
    <property type="entry name" value="MFS general substrate transporter like domains"/>
    <property type="match status" value="1"/>
</dbReference>
<comment type="caution">
    <text evidence="7">The sequence shown here is derived from an EMBL/GenBank/DDBJ whole genome shotgun (WGS) entry which is preliminary data.</text>
</comment>
<dbReference type="OrthoDB" id="6425860at2759"/>
<accession>A0A8X6WZP0</accession>
<evidence type="ECO:0000313" key="8">
    <source>
        <dbReference type="Proteomes" id="UP000886998"/>
    </source>
</evidence>
<feature type="transmembrane region" description="Helical" evidence="5">
    <location>
        <begin position="147"/>
        <end position="165"/>
    </location>
</feature>
<evidence type="ECO:0000256" key="5">
    <source>
        <dbReference type="SAM" id="Phobius"/>
    </source>
</evidence>
<feature type="transmembrane region" description="Helical" evidence="5">
    <location>
        <begin position="171"/>
        <end position="193"/>
    </location>
</feature>
<dbReference type="InterPro" id="IPR020846">
    <property type="entry name" value="MFS_dom"/>
</dbReference>
<dbReference type="Pfam" id="PF07690">
    <property type="entry name" value="MFS_1"/>
    <property type="match status" value="1"/>
</dbReference>
<dbReference type="InterPro" id="IPR036259">
    <property type="entry name" value="MFS_trans_sf"/>
</dbReference>
<dbReference type="PANTHER" id="PTHR11662">
    <property type="entry name" value="SOLUTE CARRIER FAMILY 17"/>
    <property type="match status" value="1"/>
</dbReference>
<reference evidence="7" key="1">
    <citation type="submission" date="2020-08" db="EMBL/GenBank/DDBJ databases">
        <title>Multicomponent nature underlies the extraordinary mechanical properties of spider dragline silk.</title>
        <authorList>
            <person name="Kono N."/>
            <person name="Nakamura H."/>
            <person name="Mori M."/>
            <person name="Yoshida Y."/>
            <person name="Ohtoshi R."/>
            <person name="Malay A.D."/>
            <person name="Moran D.A.P."/>
            <person name="Tomita M."/>
            <person name="Numata K."/>
            <person name="Arakawa K."/>
        </authorList>
    </citation>
    <scope>NUCLEOTIDE SEQUENCE</scope>
</reference>
<keyword evidence="2 5" id="KW-0812">Transmembrane</keyword>
<dbReference type="InterPro" id="IPR050382">
    <property type="entry name" value="MFS_Na/Anion_cotransporter"/>
</dbReference>
<dbReference type="SUPFAM" id="SSF103473">
    <property type="entry name" value="MFS general substrate transporter"/>
    <property type="match status" value="1"/>
</dbReference>
<sequence>MIDNTLSIFQKHKKSYNVTINSISGKLEPASNENKQVNKSCCIGRRHVITILGFALCCLTNANRLVLGVAIVAMVKRDRLNESLHRNESELSCPLRSTTSPITKSQYKGEFDWDSKQQGYILGVGFLGYLISQVLGGKVADTVGSKLPLVASNILMGIFTFISPFAAWWNIYAILIIQFLRGVTQGFVTPAVYRMMSNWFPKHERGLLSTLIVCGYAFGAMIGGVVTGWICDIPGLGWPSAFYFWGKLFGITFQCGSSWSVLFDTLVKYS</sequence>
<dbReference type="GO" id="GO:0016020">
    <property type="term" value="C:membrane"/>
    <property type="evidence" value="ECO:0007669"/>
    <property type="project" value="UniProtKB-SubCell"/>
</dbReference>
<feature type="domain" description="Major facilitator superfamily (MFS) profile" evidence="6">
    <location>
        <begin position="56"/>
        <end position="270"/>
    </location>
</feature>
<comment type="subcellular location">
    <subcellularLocation>
        <location evidence="1">Membrane</location>
        <topology evidence="1">Multi-pass membrane protein</topology>
    </subcellularLocation>
</comment>
<dbReference type="AlphaFoldDB" id="A0A8X6WZP0"/>
<feature type="transmembrane region" description="Helical" evidence="5">
    <location>
        <begin position="48"/>
        <end position="75"/>
    </location>
</feature>
<feature type="transmembrane region" description="Helical" evidence="5">
    <location>
        <begin position="242"/>
        <end position="263"/>
    </location>
</feature>
<feature type="transmembrane region" description="Helical" evidence="5">
    <location>
        <begin position="205"/>
        <end position="230"/>
    </location>
</feature>